<dbReference type="KEGG" id="fll:EI427_05730"/>
<dbReference type="SMART" id="SM00382">
    <property type="entry name" value="AAA"/>
    <property type="match status" value="1"/>
</dbReference>
<dbReference type="GO" id="GO:0016887">
    <property type="term" value="F:ATP hydrolysis activity"/>
    <property type="evidence" value="ECO:0007669"/>
    <property type="project" value="InterPro"/>
</dbReference>
<evidence type="ECO:0000256" key="4">
    <source>
        <dbReference type="ARBA" id="ARBA00022741"/>
    </source>
</evidence>
<keyword evidence="10" id="KW-1185">Reference proteome</keyword>
<dbReference type="OrthoDB" id="1114670at2"/>
<evidence type="ECO:0000256" key="7">
    <source>
        <dbReference type="ARBA" id="ARBA00023136"/>
    </source>
</evidence>
<name>A0A3Q9FPE3_9BACT</name>
<dbReference type="PROSITE" id="PS50893">
    <property type="entry name" value="ABC_TRANSPORTER_2"/>
    <property type="match status" value="1"/>
</dbReference>
<feature type="domain" description="ABC transporter" evidence="8">
    <location>
        <begin position="1"/>
        <end position="234"/>
    </location>
</feature>
<dbReference type="Pfam" id="PF00005">
    <property type="entry name" value="ABC_tran"/>
    <property type="match status" value="1"/>
</dbReference>
<dbReference type="GO" id="GO:0005524">
    <property type="term" value="F:ATP binding"/>
    <property type="evidence" value="ECO:0007669"/>
    <property type="project" value="UniProtKB-KW"/>
</dbReference>
<evidence type="ECO:0000259" key="8">
    <source>
        <dbReference type="PROSITE" id="PS50893"/>
    </source>
</evidence>
<evidence type="ECO:0000313" key="9">
    <source>
        <dbReference type="EMBL" id="AZQ61751.1"/>
    </source>
</evidence>
<dbReference type="PANTHER" id="PTHR42781:SF1">
    <property type="entry name" value="THIAMINE IMPORT ATP-BINDING PROTEIN THIQ"/>
    <property type="match status" value="1"/>
</dbReference>
<evidence type="ECO:0000256" key="6">
    <source>
        <dbReference type="ARBA" id="ARBA00022967"/>
    </source>
</evidence>
<dbReference type="PROSITE" id="PS00211">
    <property type="entry name" value="ABC_TRANSPORTER_1"/>
    <property type="match status" value="1"/>
</dbReference>
<dbReference type="InterPro" id="IPR027417">
    <property type="entry name" value="P-loop_NTPase"/>
</dbReference>
<dbReference type="EMBL" id="CP034562">
    <property type="protein sequence ID" value="AZQ61751.1"/>
    <property type="molecule type" value="Genomic_DNA"/>
</dbReference>
<keyword evidence="2" id="KW-1003">Cell membrane</keyword>
<evidence type="ECO:0000256" key="1">
    <source>
        <dbReference type="ARBA" id="ARBA00022448"/>
    </source>
</evidence>
<accession>A0A3Q9FPE3</accession>
<evidence type="ECO:0000256" key="2">
    <source>
        <dbReference type="ARBA" id="ARBA00022475"/>
    </source>
</evidence>
<keyword evidence="3" id="KW-0997">Cell inner membrane</keyword>
<dbReference type="PANTHER" id="PTHR42781">
    <property type="entry name" value="SPERMIDINE/PUTRESCINE IMPORT ATP-BINDING PROTEIN POTA"/>
    <property type="match status" value="1"/>
</dbReference>
<dbReference type="InterPro" id="IPR017871">
    <property type="entry name" value="ABC_transporter-like_CS"/>
</dbReference>
<keyword evidence="6" id="KW-1278">Translocase</keyword>
<protein>
    <submittedName>
        <fullName evidence="9">ATP-binding cassette domain-containing protein</fullName>
    </submittedName>
</protein>
<dbReference type="RefSeq" id="WP_126612564.1">
    <property type="nucleotide sequence ID" value="NZ_CP034562.1"/>
</dbReference>
<sequence length="289" mass="32132">MIEIAIQKAFPNKKDGFSIAINFEVNEGDFVGIYGPSGAGKTTLLRLITGLSTPDKGYLKVGGKEWFNSNLKIDLPPQKREVGMVFQDFALFPNMTVHENLKYALKKGTDKAIINQLIEIMELSDLIDQYPSTLSGGQKQRVGMARAMVQSPKVLLLDEPLSALDPKMRQKLQLYLIELHKQLKPTIFMISHDIGELYKLTHQVIGINDGKVAKIASPQEFFSSADLSGKFKFTAEILAIEKHDILHVATLFIGNHLVKVILDKDEVDSFSIGDKVTVAAKAFNPSIYK</sequence>
<keyword evidence="7" id="KW-0472">Membrane</keyword>
<keyword evidence="5 9" id="KW-0067">ATP-binding</keyword>
<dbReference type="AlphaFoldDB" id="A0A3Q9FPE3"/>
<dbReference type="Proteomes" id="UP000267268">
    <property type="component" value="Chromosome 1"/>
</dbReference>
<gene>
    <name evidence="9" type="ORF">EI427_05730</name>
</gene>
<dbReference type="Gene3D" id="3.40.50.300">
    <property type="entry name" value="P-loop containing nucleotide triphosphate hydrolases"/>
    <property type="match status" value="1"/>
</dbReference>
<dbReference type="InterPro" id="IPR003593">
    <property type="entry name" value="AAA+_ATPase"/>
</dbReference>
<keyword evidence="4" id="KW-0547">Nucleotide-binding</keyword>
<keyword evidence="1" id="KW-0813">Transport</keyword>
<reference evidence="9 10" key="1">
    <citation type="submission" date="2018-12" db="EMBL/GenBank/DDBJ databases">
        <title>Flammeovirga pectinis sp. nov., isolated from the gut of the Korean scallop, Patinopecten yessoensis.</title>
        <authorList>
            <person name="Bae J.-W."/>
            <person name="Jeong Y.-S."/>
            <person name="Kang W."/>
        </authorList>
    </citation>
    <scope>NUCLEOTIDE SEQUENCE [LARGE SCALE GENOMIC DNA]</scope>
    <source>
        <strain evidence="9 10">L12M1</strain>
    </source>
</reference>
<dbReference type="InterPro" id="IPR050093">
    <property type="entry name" value="ABC_SmlMolc_Importer"/>
</dbReference>
<evidence type="ECO:0000256" key="5">
    <source>
        <dbReference type="ARBA" id="ARBA00022840"/>
    </source>
</evidence>
<dbReference type="InterPro" id="IPR003439">
    <property type="entry name" value="ABC_transporter-like_ATP-bd"/>
</dbReference>
<proteinExistence type="predicted"/>
<dbReference type="SUPFAM" id="SSF52540">
    <property type="entry name" value="P-loop containing nucleoside triphosphate hydrolases"/>
    <property type="match status" value="1"/>
</dbReference>
<evidence type="ECO:0000256" key="3">
    <source>
        <dbReference type="ARBA" id="ARBA00022519"/>
    </source>
</evidence>
<evidence type="ECO:0000313" key="10">
    <source>
        <dbReference type="Proteomes" id="UP000267268"/>
    </source>
</evidence>
<organism evidence="9 10">
    <name type="scientific">Flammeovirga pectinis</name>
    <dbReference type="NCBI Taxonomy" id="2494373"/>
    <lineage>
        <taxon>Bacteria</taxon>
        <taxon>Pseudomonadati</taxon>
        <taxon>Bacteroidota</taxon>
        <taxon>Cytophagia</taxon>
        <taxon>Cytophagales</taxon>
        <taxon>Flammeovirgaceae</taxon>
        <taxon>Flammeovirga</taxon>
    </lineage>
</organism>